<sequence>MKIWGEEGEDCDEDISIEEGEGSHKEGKENNNGDELSSYKSDDHCESQNKNDSEFEDYVMHGALSRHSSIFPNELEENVKLEKDGVTFQVKTYVSTNTCVRSGSIKEASAIWIASKIENVLRENPRMKARGVRNELKKFGVNPQYMQIYRAKKKTMEVIEDSHAESFKKLPYYSKMVSLENKGSVVTLQCDVDEDEIIPSTPVFKRFFLGLPALRDGFLEGCGPFMGFDGCHLKGPFGGVLLAAIGLDGNNGAALKRYFWQATRSYNAAGFNFFMYKIKELKLAAYDWLLKIPAGC</sequence>
<name>A0AAW2WTP3_9LAMI</name>
<dbReference type="AlphaFoldDB" id="A0AAW2WTP3"/>
<proteinExistence type="predicted"/>
<dbReference type="PANTHER" id="PTHR31973">
    <property type="entry name" value="POLYPROTEIN, PUTATIVE-RELATED"/>
    <property type="match status" value="1"/>
</dbReference>
<reference evidence="2" key="1">
    <citation type="submission" date="2020-06" db="EMBL/GenBank/DDBJ databases">
        <authorList>
            <person name="Li T."/>
            <person name="Hu X."/>
            <person name="Zhang T."/>
            <person name="Song X."/>
            <person name="Zhang H."/>
            <person name="Dai N."/>
            <person name="Sheng W."/>
            <person name="Hou X."/>
            <person name="Wei L."/>
        </authorList>
    </citation>
    <scope>NUCLEOTIDE SEQUENCE</scope>
    <source>
        <strain evidence="2">KEN1</strain>
        <tissue evidence="2">Leaf</tissue>
    </source>
</reference>
<accession>A0AAW2WTP3</accession>
<comment type="caution">
    <text evidence="2">The sequence shown here is derived from an EMBL/GenBank/DDBJ whole genome shotgun (WGS) entry which is preliminary data.</text>
</comment>
<dbReference type="EMBL" id="JACGWN010000007">
    <property type="protein sequence ID" value="KAL0444091.1"/>
    <property type="molecule type" value="Genomic_DNA"/>
</dbReference>
<feature type="compositionally biased region" description="Acidic residues" evidence="1">
    <location>
        <begin position="1"/>
        <end position="20"/>
    </location>
</feature>
<feature type="region of interest" description="Disordered" evidence="1">
    <location>
        <begin position="1"/>
        <end position="50"/>
    </location>
</feature>
<feature type="compositionally biased region" description="Basic and acidic residues" evidence="1">
    <location>
        <begin position="21"/>
        <end position="31"/>
    </location>
</feature>
<organism evidence="2">
    <name type="scientific">Sesamum latifolium</name>
    <dbReference type="NCBI Taxonomy" id="2727402"/>
    <lineage>
        <taxon>Eukaryota</taxon>
        <taxon>Viridiplantae</taxon>
        <taxon>Streptophyta</taxon>
        <taxon>Embryophyta</taxon>
        <taxon>Tracheophyta</taxon>
        <taxon>Spermatophyta</taxon>
        <taxon>Magnoliopsida</taxon>
        <taxon>eudicotyledons</taxon>
        <taxon>Gunneridae</taxon>
        <taxon>Pentapetalae</taxon>
        <taxon>asterids</taxon>
        <taxon>lamiids</taxon>
        <taxon>Lamiales</taxon>
        <taxon>Pedaliaceae</taxon>
        <taxon>Sesamum</taxon>
    </lineage>
</organism>
<feature type="compositionally biased region" description="Basic and acidic residues" evidence="1">
    <location>
        <begin position="40"/>
        <end position="50"/>
    </location>
</feature>
<reference evidence="2" key="2">
    <citation type="journal article" date="2024" name="Plant">
        <title>Genomic evolution and insights into agronomic trait innovations of Sesamum species.</title>
        <authorList>
            <person name="Miao H."/>
            <person name="Wang L."/>
            <person name="Qu L."/>
            <person name="Liu H."/>
            <person name="Sun Y."/>
            <person name="Le M."/>
            <person name="Wang Q."/>
            <person name="Wei S."/>
            <person name="Zheng Y."/>
            <person name="Lin W."/>
            <person name="Duan Y."/>
            <person name="Cao H."/>
            <person name="Xiong S."/>
            <person name="Wang X."/>
            <person name="Wei L."/>
            <person name="Li C."/>
            <person name="Ma Q."/>
            <person name="Ju M."/>
            <person name="Zhao R."/>
            <person name="Li G."/>
            <person name="Mu C."/>
            <person name="Tian Q."/>
            <person name="Mei H."/>
            <person name="Zhang T."/>
            <person name="Gao T."/>
            <person name="Zhang H."/>
        </authorList>
    </citation>
    <scope>NUCLEOTIDE SEQUENCE</scope>
    <source>
        <strain evidence="2">KEN1</strain>
    </source>
</reference>
<protein>
    <submittedName>
        <fullName evidence="2">Uncharacterized protein</fullName>
    </submittedName>
</protein>
<dbReference type="PANTHER" id="PTHR31973:SF187">
    <property type="entry name" value="MUTATOR TRANSPOSASE MUDRA PROTEIN"/>
    <property type="match status" value="1"/>
</dbReference>
<gene>
    <name evidence="2" type="ORF">Slati_2131800</name>
</gene>
<evidence type="ECO:0000313" key="2">
    <source>
        <dbReference type="EMBL" id="KAL0444091.1"/>
    </source>
</evidence>
<evidence type="ECO:0000256" key="1">
    <source>
        <dbReference type="SAM" id="MobiDB-lite"/>
    </source>
</evidence>